<evidence type="ECO:0000313" key="3">
    <source>
        <dbReference type="Proteomes" id="UP000297248"/>
    </source>
</evidence>
<sequence length="251" mass="28722">MIGNKLPIDTAMYKHYPAIHNFNSARQVLPYLLQLTTINSILDVGCGTGTWLYVAAELGVKNIKGIDGAKLQSDELKIPAKDYLHQDLTEALSLNQKYDLVICLEVAEHLPPHAANTLINSLTTHSDLILFSAAIPGQDGQNHLNEQWPDYWQTLFKSKGFFPSVLIKEEFWDNENVDWWYRQNMLLFGTKAVLDSLGLPIVKNIQSVIHPRLFDQKNEKINELNDLIKTQIWHPTLKNGLKTFLRSIFKW</sequence>
<dbReference type="OrthoDB" id="9791837at2"/>
<accession>A0A4Y8AHS5</accession>
<evidence type="ECO:0000313" key="4">
    <source>
        <dbReference type="Proteomes" id="UP000583101"/>
    </source>
</evidence>
<dbReference type="Proteomes" id="UP000583101">
    <property type="component" value="Unassembled WGS sequence"/>
</dbReference>
<protein>
    <submittedName>
        <fullName evidence="1 2">SAM-dependent methyltransferase</fullName>
    </submittedName>
</protein>
<keyword evidence="2" id="KW-0808">Transferase</keyword>
<dbReference type="EMBL" id="SNQG01000002">
    <property type="protein sequence ID" value="TEW67812.1"/>
    <property type="molecule type" value="Genomic_DNA"/>
</dbReference>
<dbReference type="CDD" id="cd02440">
    <property type="entry name" value="AdoMet_MTases"/>
    <property type="match status" value="1"/>
</dbReference>
<dbReference type="GO" id="GO:0032259">
    <property type="term" value="P:methylation"/>
    <property type="evidence" value="ECO:0007669"/>
    <property type="project" value="UniProtKB-KW"/>
</dbReference>
<gene>
    <name evidence="2" type="ORF">E2R65_07435</name>
    <name evidence="1" type="ORF">GGR35_001139</name>
</gene>
<evidence type="ECO:0000313" key="1">
    <source>
        <dbReference type="EMBL" id="MBB3968547.1"/>
    </source>
</evidence>
<dbReference type="SUPFAM" id="SSF53335">
    <property type="entry name" value="S-adenosyl-L-methionine-dependent methyltransferases"/>
    <property type="match status" value="1"/>
</dbReference>
<dbReference type="InterPro" id="IPR029063">
    <property type="entry name" value="SAM-dependent_MTases_sf"/>
</dbReference>
<name>A0A4Y8AHS5_9SPHI</name>
<keyword evidence="4" id="KW-1185">Reference proteome</keyword>
<organism evidence="2 3">
    <name type="scientific">Mucilaginibacter phyllosphaerae</name>
    <dbReference type="NCBI Taxonomy" id="1812349"/>
    <lineage>
        <taxon>Bacteria</taxon>
        <taxon>Pseudomonadati</taxon>
        <taxon>Bacteroidota</taxon>
        <taxon>Sphingobacteriia</taxon>
        <taxon>Sphingobacteriales</taxon>
        <taxon>Sphingobacteriaceae</taxon>
        <taxon>Mucilaginibacter</taxon>
    </lineage>
</organism>
<dbReference type="Proteomes" id="UP000297248">
    <property type="component" value="Unassembled WGS sequence"/>
</dbReference>
<comment type="caution">
    <text evidence="2">The sequence shown here is derived from an EMBL/GenBank/DDBJ whole genome shotgun (WGS) entry which is preliminary data.</text>
</comment>
<reference evidence="2 3" key="1">
    <citation type="journal article" date="2016" name="Int. J. Syst. Evol. Microbiol.">
        <title>Proposal of Mucilaginibacter phyllosphaerae sp. nov. isolated from the phyllosphere of Galium album.</title>
        <authorList>
            <person name="Aydogan E.L."/>
            <person name="Busse H.J."/>
            <person name="Moser G."/>
            <person name="Muller C."/>
            <person name="Kampfer P."/>
            <person name="Glaeser S.P."/>
        </authorList>
    </citation>
    <scope>NUCLEOTIDE SEQUENCE [LARGE SCALE GENOMIC DNA]</scope>
    <source>
        <strain evidence="2 3">PP-F2FG21</strain>
    </source>
</reference>
<keyword evidence="2" id="KW-0489">Methyltransferase</keyword>
<evidence type="ECO:0000313" key="2">
    <source>
        <dbReference type="EMBL" id="TEW67812.1"/>
    </source>
</evidence>
<dbReference type="Gene3D" id="3.40.50.150">
    <property type="entry name" value="Vaccinia Virus protein VP39"/>
    <property type="match status" value="1"/>
</dbReference>
<dbReference type="AlphaFoldDB" id="A0A4Y8AHS5"/>
<reference evidence="1 4" key="3">
    <citation type="submission" date="2020-08" db="EMBL/GenBank/DDBJ databases">
        <title>Genomic Encyclopedia of Type Strains, Phase IV (KMG-IV): sequencing the most valuable type-strain genomes for metagenomic binning, comparative biology and taxonomic classification.</title>
        <authorList>
            <person name="Goeker M."/>
        </authorList>
    </citation>
    <scope>NUCLEOTIDE SEQUENCE [LARGE SCALE GENOMIC DNA]</scope>
    <source>
        <strain evidence="1 4">DSM 100995</strain>
    </source>
</reference>
<dbReference type="EMBL" id="JACIEG010000002">
    <property type="protein sequence ID" value="MBB3968547.1"/>
    <property type="molecule type" value="Genomic_DNA"/>
</dbReference>
<dbReference type="GO" id="GO:0008168">
    <property type="term" value="F:methyltransferase activity"/>
    <property type="evidence" value="ECO:0007669"/>
    <property type="project" value="UniProtKB-KW"/>
</dbReference>
<dbReference type="Pfam" id="PF13489">
    <property type="entry name" value="Methyltransf_23"/>
    <property type="match status" value="1"/>
</dbReference>
<reference evidence="2" key="2">
    <citation type="submission" date="2019-03" db="EMBL/GenBank/DDBJ databases">
        <authorList>
            <person name="Yan Y.-Q."/>
            <person name="Du Z.-J."/>
        </authorList>
    </citation>
    <scope>NUCLEOTIDE SEQUENCE</scope>
    <source>
        <strain evidence="2">PP-F2FG21</strain>
    </source>
</reference>
<proteinExistence type="predicted"/>
<dbReference type="RefSeq" id="WP_134335847.1">
    <property type="nucleotide sequence ID" value="NZ_BMCZ01000004.1"/>
</dbReference>